<keyword evidence="3" id="KW-1185">Reference proteome</keyword>
<dbReference type="RefSeq" id="WP_169395064.1">
    <property type="nucleotide sequence ID" value="NZ_BAAAJH010000013.1"/>
</dbReference>
<feature type="compositionally biased region" description="Polar residues" evidence="1">
    <location>
        <begin position="58"/>
        <end position="69"/>
    </location>
</feature>
<dbReference type="Proteomes" id="UP001296706">
    <property type="component" value="Unassembled WGS sequence"/>
</dbReference>
<organism evidence="2 3">
    <name type="scientific">Pseudonocardia xinjiangensis</name>
    <dbReference type="NCBI Taxonomy" id="75289"/>
    <lineage>
        <taxon>Bacteria</taxon>
        <taxon>Bacillati</taxon>
        <taxon>Actinomycetota</taxon>
        <taxon>Actinomycetes</taxon>
        <taxon>Pseudonocardiales</taxon>
        <taxon>Pseudonocardiaceae</taxon>
        <taxon>Pseudonocardia</taxon>
    </lineage>
</organism>
<gene>
    <name evidence="2" type="ORF">HF577_07765</name>
</gene>
<comment type="caution">
    <text evidence="2">The sequence shown here is derived from an EMBL/GenBank/DDBJ whole genome shotgun (WGS) entry which is preliminary data.</text>
</comment>
<name>A0ABX1R9E3_9PSEU</name>
<feature type="compositionally biased region" description="Basic and acidic residues" evidence="1">
    <location>
        <begin position="70"/>
        <end position="85"/>
    </location>
</feature>
<evidence type="ECO:0000256" key="1">
    <source>
        <dbReference type="SAM" id="MobiDB-lite"/>
    </source>
</evidence>
<dbReference type="EMBL" id="JAAXKY010000016">
    <property type="protein sequence ID" value="NMH76992.1"/>
    <property type="molecule type" value="Genomic_DNA"/>
</dbReference>
<sequence>MELIWPTPSWAREPPAHTCAEVYAMFWPIFGPRRRTFGAVLGLNPVVTTLEEFVERSSVPSGSSQQGIDRTTHVAPADRKAQVPA</sequence>
<evidence type="ECO:0000313" key="3">
    <source>
        <dbReference type="Proteomes" id="UP001296706"/>
    </source>
</evidence>
<evidence type="ECO:0000313" key="2">
    <source>
        <dbReference type="EMBL" id="NMH76992.1"/>
    </source>
</evidence>
<proteinExistence type="predicted"/>
<accession>A0ABX1R9E3</accession>
<protein>
    <submittedName>
        <fullName evidence="2">Uncharacterized protein</fullName>
    </submittedName>
</protein>
<reference evidence="2 3" key="1">
    <citation type="submission" date="2020-04" db="EMBL/GenBank/DDBJ databases">
        <authorList>
            <person name="Klaysubun C."/>
            <person name="Duangmal K."/>
            <person name="Lipun K."/>
        </authorList>
    </citation>
    <scope>NUCLEOTIDE SEQUENCE [LARGE SCALE GENOMIC DNA]</scope>
    <source>
        <strain evidence="2 3">JCM 11839</strain>
    </source>
</reference>
<feature type="region of interest" description="Disordered" evidence="1">
    <location>
        <begin position="56"/>
        <end position="85"/>
    </location>
</feature>